<name>A0ABQ6HVU9_9MICO</name>
<evidence type="ECO:0000313" key="1">
    <source>
        <dbReference type="EMBL" id="GMA21818.1"/>
    </source>
</evidence>
<accession>A0ABQ6HVU9</accession>
<comment type="caution">
    <text evidence="1">The sequence shown here is derived from an EMBL/GenBank/DDBJ whole genome shotgun (WGS) entry which is preliminary data.</text>
</comment>
<dbReference type="Proteomes" id="UP001157109">
    <property type="component" value="Unassembled WGS sequence"/>
</dbReference>
<keyword evidence="2" id="KW-1185">Reference proteome</keyword>
<dbReference type="EMBL" id="BSUJ01000001">
    <property type="protein sequence ID" value="GMA21818.1"/>
    <property type="molecule type" value="Genomic_DNA"/>
</dbReference>
<organism evidence="1 2">
    <name type="scientific">Arsenicicoccus piscis</name>
    <dbReference type="NCBI Taxonomy" id="673954"/>
    <lineage>
        <taxon>Bacteria</taxon>
        <taxon>Bacillati</taxon>
        <taxon>Actinomycetota</taxon>
        <taxon>Actinomycetes</taxon>
        <taxon>Micrococcales</taxon>
        <taxon>Intrasporangiaceae</taxon>
        <taxon>Arsenicicoccus</taxon>
    </lineage>
</organism>
<sequence length="79" mass="8956">MLHEEVAQLHQLVVGGHGSSWHVRLDRRPAAPVTRMLYERALCERTVCCRTVYGRTVYETEAMPSWASMSTAAPANWAR</sequence>
<gene>
    <name evidence="1" type="ORF">GCM10025862_38390</name>
</gene>
<proteinExistence type="predicted"/>
<reference evidence="2" key="1">
    <citation type="journal article" date="2019" name="Int. J. Syst. Evol. Microbiol.">
        <title>The Global Catalogue of Microorganisms (GCM) 10K type strain sequencing project: providing services to taxonomists for standard genome sequencing and annotation.</title>
        <authorList>
            <consortium name="The Broad Institute Genomics Platform"/>
            <consortium name="The Broad Institute Genome Sequencing Center for Infectious Disease"/>
            <person name="Wu L."/>
            <person name="Ma J."/>
        </authorList>
    </citation>
    <scope>NUCLEOTIDE SEQUENCE [LARGE SCALE GENOMIC DNA]</scope>
    <source>
        <strain evidence="2">NBRC 105830</strain>
    </source>
</reference>
<protein>
    <submittedName>
        <fullName evidence="1">Uncharacterized protein</fullName>
    </submittedName>
</protein>
<evidence type="ECO:0000313" key="2">
    <source>
        <dbReference type="Proteomes" id="UP001157109"/>
    </source>
</evidence>